<dbReference type="EMBL" id="JAPMKX010000004">
    <property type="protein sequence ID" value="MCX7538877.1"/>
    <property type="molecule type" value="Genomic_DNA"/>
</dbReference>
<name>A0A9Q4CEW7_9CORY</name>
<sequence length="50" mass="5261">MANFSIASDLFSLASAAFFANEWNPVVQLIDALKPFAEVAGGLKSILGAF</sequence>
<evidence type="ECO:0000313" key="1">
    <source>
        <dbReference type="EMBL" id="MCX7538877.1"/>
    </source>
</evidence>
<dbReference type="Proteomes" id="UP001070238">
    <property type="component" value="Unassembled WGS sequence"/>
</dbReference>
<gene>
    <name evidence="1" type="ORF">OS123_10065</name>
</gene>
<organism evidence="1 2">
    <name type="scientific">Corynebacterium antarcticum</name>
    <dbReference type="NCBI Taxonomy" id="2800405"/>
    <lineage>
        <taxon>Bacteria</taxon>
        <taxon>Bacillati</taxon>
        <taxon>Actinomycetota</taxon>
        <taxon>Actinomycetes</taxon>
        <taxon>Mycobacteriales</taxon>
        <taxon>Corynebacteriaceae</taxon>
        <taxon>Corynebacterium</taxon>
    </lineage>
</organism>
<proteinExistence type="predicted"/>
<dbReference type="AlphaFoldDB" id="A0A9Q4CEW7"/>
<evidence type="ECO:0000313" key="2">
    <source>
        <dbReference type="Proteomes" id="UP001070238"/>
    </source>
</evidence>
<comment type="caution">
    <text evidence="1">The sequence shown here is derived from an EMBL/GenBank/DDBJ whole genome shotgun (WGS) entry which is preliminary data.</text>
</comment>
<dbReference type="RefSeq" id="WP_267169680.1">
    <property type="nucleotide sequence ID" value="NZ_JAPMKX010000004.1"/>
</dbReference>
<reference evidence="1" key="1">
    <citation type="submission" date="2022-11" db="EMBL/GenBank/DDBJ databases">
        <title>Corynebacterium sp. isolated from Penguins.</title>
        <authorList>
            <person name="Sedlar K."/>
            <person name="Svec P."/>
        </authorList>
    </citation>
    <scope>NUCLEOTIDE SEQUENCE</scope>
    <source>
        <strain evidence="1">P5875</strain>
    </source>
</reference>
<accession>A0A9Q4CEW7</accession>
<protein>
    <submittedName>
        <fullName evidence="1">Uncharacterized protein</fullName>
    </submittedName>
</protein>